<dbReference type="GO" id="GO:0080188">
    <property type="term" value="P:gene silencing by siRNA-directed DNA methylation"/>
    <property type="evidence" value="ECO:0007669"/>
    <property type="project" value="UniProtKB-ARBA"/>
</dbReference>
<dbReference type="GO" id="GO:0071036">
    <property type="term" value="P:nuclear polyadenylation-dependent snoRNA catabolic process"/>
    <property type="evidence" value="ECO:0007669"/>
    <property type="project" value="TreeGrafter"/>
</dbReference>
<dbReference type="Pfam" id="PF01612">
    <property type="entry name" value="DNA_pol_A_exo1"/>
    <property type="match status" value="1"/>
</dbReference>
<evidence type="ECO:0000256" key="4">
    <source>
        <dbReference type="ARBA" id="ARBA00022839"/>
    </source>
</evidence>
<keyword evidence="4" id="KW-0269">Exonuclease</keyword>
<dbReference type="FunFam" id="1.10.150.80:FF:000001">
    <property type="entry name" value="Putative exosome component 10"/>
    <property type="match status" value="1"/>
</dbReference>
<evidence type="ECO:0000256" key="1">
    <source>
        <dbReference type="ARBA" id="ARBA00004123"/>
    </source>
</evidence>
<dbReference type="InterPro" id="IPR010997">
    <property type="entry name" value="HRDC-like_sf"/>
</dbReference>
<dbReference type="InterPro" id="IPR002562">
    <property type="entry name" value="3'-5'_exonuclease_dom"/>
</dbReference>
<organism evidence="8 9">
    <name type="scientific">Escallonia herrerae</name>
    <dbReference type="NCBI Taxonomy" id="1293975"/>
    <lineage>
        <taxon>Eukaryota</taxon>
        <taxon>Viridiplantae</taxon>
        <taxon>Streptophyta</taxon>
        <taxon>Embryophyta</taxon>
        <taxon>Tracheophyta</taxon>
        <taxon>Spermatophyta</taxon>
        <taxon>Magnoliopsida</taxon>
        <taxon>eudicotyledons</taxon>
        <taxon>Gunneridae</taxon>
        <taxon>Pentapetalae</taxon>
        <taxon>asterids</taxon>
        <taxon>campanulids</taxon>
        <taxon>Escalloniales</taxon>
        <taxon>Escalloniaceae</taxon>
        <taxon>Escallonia</taxon>
    </lineage>
</organism>
<dbReference type="FunFam" id="3.30.420.10:FF:000065">
    <property type="entry name" value="Protein RRP6-like 2 isoform A"/>
    <property type="match status" value="1"/>
</dbReference>
<dbReference type="GO" id="GO:0005730">
    <property type="term" value="C:nucleolus"/>
    <property type="evidence" value="ECO:0007669"/>
    <property type="project" value="TreeGrafter"/>
</dbReference>
<evidence type="ECO:0000256" key="5">
    <source>
        <dbReference type="ARBA" id="ARBA00023158"/>
    </source>
</evidence>
<name>A0AA89ALQ9_9ASTE</name>
<dbReference type="GO" id="GO:0071039">
    <property type="term" value="P:nuclear polyadenylation-dependent CUT catabolic process"/>
    <property type="evidence" value="ECO:0007669"/>
    <property type="project" value="TreeGrafter"/>
</dbReference>
<dbReference type="PANTHER" id="PTHR12124">
    <property type="entry name" value="POLYMYOSITIS/SCLERODERMA AUTOANTIGEN-RELATED"/>
    <property type="match status" value="1"/>
</dbReference>
<comment type="subcellular location">
    <subcellularLocation>
        <location evidence="1">Nucleus</location>
    </subcellularLocation>
</comment>
<dbReference type="InterPro" id="IPR036397">
    <property type="entry name" value="RNaseH_sf"/>
</dbReference>
<dbReference type="GO" id="GO:0003727">
    <property type="term" value="F:single-stranded RNA binding"/>
    <property type="evidence" value="ECO:0007669"/>
    <property type="project" value="TreeGrafter"/>
</dbReference>
<dbReference type="GO" id="GO:0071035">
    <property type="term" value="P:nuclear polyadenylation-dependent rRNA catabolic process"/>
    <property type="evidence" value="ECO:0007669"/>
    <property type="project" value="TreeGrafter"/>
</dbReference>
<keyword evidence="2" id="KW-0540">Nuclease</keyword>
<dbReference type="Gene3D" id="3.30.420.10">
    <property type="entry name" value="Ribonuclease H-like superfamily/Ribonuclease H"/>
    <property type="match status" value="1"/>
</dbReference>
<dbReference type="InterPro" id="IPR045092">
    <property type="entry name" value="Rrp6-like"/>
</dbReference>
<dbReference type="GO" id="GO:0071051">
    <property type="term" value="P:poly(A)-dependent snoRNA 3'-end processing"/>
    <property type="evidence" value="ECO:0007669"/>
    <property type="project" value="TreeGrafter"/>
</dbReference>
<reference evidence="8" key="1">
    <citation type="submission" date="2022-12" db="EMBL/GenBank/DDBJ databases">
        <title>Draft genome assemblies for two species of Escallonia (Escalloniales).</title>
        <authorList>
            <person name="Chanderbali A."/>
            <person name="Dervinis C."/>
            <person name="Anghel I."/>
            <person name="Soltis D."/>
            <person name="Soltis P."/>
            <person name="Zapata F."/>
        </authorList>
    </citation>
    <scope>NUCLEOTIDE SEQUENCE</scope>
    <source>
        <strain evidence="8">UCBG64.0493</strain>
        <tissue evidence="8">Leaf</tissue>
    </source>
</reference>
<evidence type="ECO:0000256" key="2">
    <source>
        <dbReference type="ARBA" id="ARBA00022722"/>
    </source>
</evidence>
<dbReference type="SUPFAM" id="SSF47819">
    <property type="entry name" value="HRDC-like"/>
    <property type="match status" value="1"/>
</dbReference>
<keyword evidence="3" id="KW-0378">Hydrolase</keyword>
<dbReference type="Pfam" id="PF00570">
    <property type="entry name" value="HRDC"/>
    <property type="match status" value="1"/>
</dbReference>
<dbReference type="InterPro" id="IPR049559">
    <property type="entry name" value="Rrp6p-like_exo"/>
</dbReference>
<gene>
    <name evidence="8" type="ORF">RJ639_016144</name>
</gene>
<dbReference type="PROSITE" id="PS50967">
    <property type="entry name" value="HRDC"/>
    <property type="match status" value="1"/>
</dbReference>
<dbReference type="AlphaFoldDB" id="A0AA89ALQ9"/>
<accession>A0AA89ALQ9</accession>
<keyword evidence="6" id="KW-0539">Nucleus</keyword>
<dbReference type="GO" id="GO:0000166">
    <property type="term" value="F:nucleotide binding"/>
    <property type="evidence" value="ECO:0007669"/>
    <property type="project" value="InterPro"/>
</dbReference>
<protein>
    <recommendedName>
        <fullName evidence="7">HRDC domain-containing protein</fullName>
    </recommendedName>
</protein>
<dbReference type="Gene3D" id="1.10.150.80">
    <property type="entry name" value="HRDC domain"/>
    <property type="match status" value="1"/>
</dbReference>
<dbReference type="SUPFAM" id="SSF53098">
    <property type="entry name" value="Ribonuclease H-like"/>
    <property type="match status" value="1"/>
</dbReference>
<evidence type="ECO:0000259" key="7">
    <source>
        <dbReference type="PROSITE" id="PS50967"/>
    </source>
</evidence>
<proteinExistence type="predicted"/>
<dbReference type="GO" id="GO:0071040">
    <property type="term" value="P:nuclear polyadenylation-dependent antisense transcript catabolic process"/>
    <property type="evidence" value="ECO:0007669"/>
    <property type="project" value="TreeGrafter"/>
</dbReference>
<evidence type="ECO:0000256" key="3">
    <source>
        <dbReference type="ARBA" id="ARBA00022801"/>
    </source>
</evidence>
<evidence type="ECO:0000313" key="8">
    <source>
        <dbReference type="EMBL" id="KAK3005536.1"/>
    </source>
</evidence>
<dbReference type="InterPro" id="IPR044876">
    <property type="entry name" value="HRDC_dom_sf"/>
</dbReference>
<keyword evidence="9" id="KW-1185">Reference proteome</keyword>
<dbReference type="GO" id="GO:0000176">
    <property type="term" value="C:nuclear exosome (RNase complex)"/>
    <property type="evidence" value="ECO:0007669"/>
    <property type="project" value="TreeGrafter"/>
</dbReference>
<dbReference type="PANTHER" id="PTHR12124:SF47">
    <property type="entry name" value="EXOSOME COMPONENT 10"/>
    <property type="match status" value="1"/>
</dbReference>
<dbReference type="GO" id="GO:0071044">
    <property type="term" value="P:histone mRNA catabolic process"/>
    <property type="evidence" value="ECO:0007669"/>
    <property type="project" value="TreeGrafter"/>
</dbReference>
<keyword evidence="5" id="KW-0943">RNA-mediated gene silencing</keyword>
<dbReference type="Proteomes" id="UP001188597">
    <property type="component" value="Unassembled WGS sequence"/>
</dbReference>
<dbReference type="GO" id="GO:0000467">
    <property type="term" value="P:exonucleolytic trimming to generate mature 3'-end of 5.8S rRNA from tricistronic rRNA transcript (SSU-rRNA, 5.8S rRNA, LSU-rRNA)"/>
    <property type="evidence" value="ECO:0007669"/>
    <property type="project" value="InterPro"/>
</dbReference>
<feature type="non-terminal residue" evidence="8">
    <location>
        <position position="1"/>
    </location>
</feature>
<dbReference type="GO" id="GO:0071037">
    <property type="term" value="P:nuclear polyadenylation-dependent snRNA catabolic process"/>
    <property type="evidence" value="ECO:0007669"/>
    <property type="project" value="TreeGrafter"/>
</dbReference>
<comment type="caution">
    <text evidence="8">The sequence shown here is derived from an EMBL/GenBank/DDBJ whole genome shotgun (WGS) entry which is preliminary data.</text>
</comment>
<sequence>EETGVRVVGPDNDGFQLVAGKKKKEVEVGGREARGLVGPKAKVPFHIATIPRPQDEYKILVNNSNQPFEHVWLQRSEDGSRFIHPLEKISVFDFVDTSVGCAEPIKPPPIECTPFKLVEEVKDLKELAAKLHGVDEFAVDLEHNQYRSFQGLTCLMQISTRAEDFVIDTLKLRIHIGPYLRDVFKDPTKKKVMHGADRDIIWLQRDFGMYICNLFDTGQGSRVLKLERNSLEHLLHHFCGVTANKEYQNADWRLRPLPKEMIRYAREDTHYLLHIYDLMKISLLSSSSESEHLETPLVELASLHKQGKDSPEASKAFWPAKEYFNIVYFMVYKRSYDICMQLYEKEVMTDSSYLYIYGVQGADLSSQQLAIVSGLCEWRDVVARAEDESTGYILPNKTLLEIAKQMPVTASKLRRVLKSKHPYTERNLSSVVSIIRHSIQSAAAFEAAAEQLREARKESVRCHDI</sequence>
<evidence type="ECO:0000313" key="9">
    <source>
        <dbReference type="Proteomes" id="UP001188597"/>
    </source>
</evidence>
<dbReference type="GO" id="GO:0071038">
    <property type="term" value="P:TRAMP-dependent tRNA surveillance pathway"/>
    <property type="evidence" value="ECO:0007669"/>
    <property type="project" value="TreeGrafter"/>
</dbReference>
<feature type="domain" description="HRDC" evidence="7">
    <location>
        <begin position="365"/>
        <end position="445"/>
    </location>
</feature>
<dbReference type="InterPro" id="IPR002121">
    <property type="entry name" value="HRDC_dom"/>
</dbReference>
<dbReference type="InterPro" id="IPR012337">
    <property type="entry name" value="RNaseH-like_sf"/>
</dbReference>
<dbReference type="CDD" id="cd06147">
    <property type="entry name" value="Rrp6p_like_exo"/>
    <property type="match status" value="1"/>
</dbReference>
<evidence type="ECO:0000256" key="6">
    <source>
        <dbReference type="ARBA" id="ARBA00023242"/>
    </source>
</evidence>
<dbReference type="SMART" id="SM00341">
    <property type="entry name" value="HRDC"/>
    <property type="match status" value="1"/>
</dbReference>
<dbReference type="EMBL" id="JAVXUP010002118">
    <property type="protein sequence ID" value="KAK3005536.1"/>
    <property type="molecule type" value="Genomic_DNA"/>
</dbReference>
<dbReference type="SMART" id="SM00474">
    <property type="entry name" value="35EXOc"/>
    <property type="match status" value="1"/>
</dbReference>
<dbReference type="GO" id="GO:0000175">
    <property type="term" value="F:3'-5'-RNA exonuclease activity"/>
    <property type="evidence" value="ECO:0007669"/>
    <property type="project" value="InterPro"/>
</dbReference>